<reference evidence="8" key="1">
    <citation type="journal article" date="2023" name="Int. J. Syst. Evol. Microbiol.">
        <title>Claveliimonas bilis gen. nov., sp. nov., deoxycholic acid-producing bacteria isolated from human faeces, and reclassification of Sellimonas monacensis Zenner et al. 2021 as Claveliimonas monacensis comb. nov.</title>
        <authorList>
            <person name="Hisatomi A."/>
            <person name="Kastawa N.W.E.P.G."/>
            <person name="Song I."/>
            <person name="Ohkuma M."/>
            <person name="Fukiya S."/>
            <person name="Sakamoto M."/>
        </authorList>
    </citation>
    <scope>NUCLEOTIDE SEQUENCE [LARGE SCALE GENOMIC DNA]</scope>
    <source>
        <strain evidence="8">12BBH14</strain>
    </source>
</reference>
<evidence type="ECO:0000256" key="1">
    <source>
        <dbReference type="ARBA" id="ARBA00004141"/>
    </source>
</evidence>
<dbReference type="InterPro" id="IPR035906">
    <property type="entry name" value="MetI-like_sf"/>
</dbReference>
<gene>
    <name evidence="7" type="ORF">Lac1_25010</name>
</gene>
<proteinExistence type="inferred from homology"/>
<feature type="domain" description="ABC transmembrane type-1" evidence="6">
    <location>
        <begin position="342"/>
        <end position="524"/>
    </location>
</feature>
<keyword evidence="8" id="KW-1185">Reference proteome</keyword>
<organism evidence="7 8">
    <name type="scientific">Claveliimonas bilis</name>
    <dbReference type="NCBI Taxonomy" id="3028070"/>
    <lineage>
        <taxon>Bacteria</taxon>
        <taxon>Bacillati</taxon>
        <taxon>Bacillota</taxon>
        <taxon>Clostridia</taxon>
        <taxon>Lachnospirales</taxon>
        <taxon>Lachnospiraceae</taxon>
        <taxon>Claveliimonas</taxon>
    </lineage>
</organism>
<dbReference type="Gene3D" id="1.10.3720.10">
    <property type="entry name" value="MetI-like"/>
    <property type="match status" value="2"/>
</dbReference>
<evidence type="ECO:0000256" key="4">
    <source>
        <dbReference type="ARBA" id="ARBA00023136"/>
    </source>
</evidence>
<feature type="transmembrane region" description="Helical" evidence="5">
    <location>
        <begin position="195"/>
        <end position="222"/>
    </location>
</feature>
<evidence type="ECO:0000256" key="2">
    <source>
        <dbReference type="ARBA" id="ARBA00022692"/>
    </source>
</evidence>
<feature type="transmembrane region" description="Helical" evidence="5">
    <location>
        <begin position="242"/>
        <end position="266"/>
    </location>
</feature>
<dbReference type="InterPro" id="IPR000515">
    <property type="entry name" value="MetI-like"/>
</dbReference>
<dbReference type="RefSeq" id="WP_316265365.1">
    <property type="nucleotide sequence ID" value="NZ_AP027742.1"/>
</dbReference>
<feature type="transmembrane region" description="Helical" evidence="5">
    <location>
        <begin position="476"/>
        <end position="497"/>
    </location>
</feature>
<evidence type="ECO:0000313" key="8">
    <source>
        <dbReference type="Proteomes" id="UP001305815"/>
    </source>
</evidence>
<keyword evidence="5" id="KW-0813">Transport</keyword>
<comment type="similarity">
    <text evidence="5">Belongs to the binding-protein-dependent transport system permease family.</text>
</comment>
<dbReference type="PANTHER" id="PTHR43496">
    <property type="entry name" value="PROTEIN LPLB"/>
    <property type="match status" value="1"/>
</dbReference>
<feature type="transmembrane region" description="Helical" evidence="5">
    <location>
        <begin position="346"/>
        <end position="368"/>
    </location>
</feature>
<sequence>MQRRKNKEIKLIFTVLAVFFLAFLAVPMVQVIVKSLTQDTAGIGLENYREVLTSKGFMQAVGNSFLVAGCSALVTTLLAFVLAYTVHYTNLGRRYKDLIAKAAVLPMLLPTITYGFAIIYSFGKQGLLTRLFGRQLFDIYGFNGLLLGYVIYTLPISFMLINNTMGYIDKRFMIVSRLMGDSPFQTFKITILRPLLGTLAASFIQTFFLCFTDFGIPASIGGQFEVVASVLYEEMLGSVPDFGNGAVVAIIMLIPSIVSITVLNILEKYNVRYNKISPIELKKSKKRDITCAVASAVIMIGILSIFAVIFVVPFTEEWPYRTSFTLEHFQTVFEDSSLYGVYTNSLMVAIVTALVGTLMAYGAALVTARSSVSQKLKGTIDSIALVTNTIPGMVIGLAYLFCFSGTSLQNTFAILIICNMVHFFSTPYLMMKNSLSKMNASWETTAMLMGDNWTKTIIRVVTPNAVSTLLEVFSYYFVNAMVTISALIFLAGTRTMVITTKIKELQYFNKFLSGTSQLLFPGNV</sequence>
<keyword evidence="3 5" id="KW-1133">Transmembrane helix</keyword>
<feature type="transmembrane region" description="Helical" evidence="5">
    <location>
        <begin position="98"/>
        <end position="120"/>
    </location>
</feature>
<evidence type="ECO:0000259" key="6">
    <source>
        <dbReference type="PROSITE" id="PS50928"/>
    </source>
</evidence>
<feature type="transmembrane region" description="Helical" evidence="5">
    <location>
        <begin position="412"/>
        <end position="431"/>
    </location>
</feature>
<keyword evidence="2 5" id="KW-0812">Transmembrane</keyword>
<dbReference type="PROSITE" id="PS50928">
    <property type="entry name" value="ABC_TM1"/>
    <property type="match status" value="2"/>
</dbReference>
<feature type="transmembrane region" description="Helical" evidence="5">
    <location>
        <begin position="12"/>
        <end position="33"/>
    </location>
</feature>
<protein>
    <submittedName>
        <fullName evidence="7">Phosphonate ABC transporter permease</fullName>
    </submittedName>
</protein>
<feature type="transmembrane region" description="Helical" evidence="5">
    <location>
        <begin position="140"/>
        <end position="161"/>
    </location>
</feature>
<feature type="transmembrane region" description="Helical" evidence="5">
    <location>
        <begin position="380"/>
        <end position="400"/>
    </location>
</feature>
<evidence type="ECO:0000256" key="3">
    <source>
        <dbReference type="ARBA" id="ARBA00022989"/>
    </source>
</evidence>
<comment type="subcellular location">
    <subcellularLocation>
        <location evidence="5">Cell membrane</location>
        <topology evidence="5">Multi-pass membrane protein</topology>
    </subcellularLocation>
    <subcellularLocation>
        <location evidence="1">Membrane</location>
        <topology evidence="1">Multi-pass membrane protein</topology>
    </subcellularLocation>
</comment>
<feature type="transmembrane region" description="Helical" evidence="5">
    <location>
        <begin position="289"/>
        <end position="314"/>
    </location>
</feature>
<feature type="transmembrane region" description="Helical" evidence="5">
    <location>
        <begin position="65"/>
        <end position="86"/>
    </location>
</feature>
<keyword evidence="4 5" id="KW-0472">Membrane</keyword>
<dbReference type="EMBL" id="AP027742">
    <property type="protein sequence ID" value="BDZ78318.1"/>
    <property type="molecule type" value="Genomic_DNA"/>
</dbReference>
<dbReference type="CDD" id="cd06261">
    <property type="entry name" value="TM_PBP2"/>
    <property type="match status" value="2"/>
</dbReference>
<accession>A0ABM8I5C6</accession>
<dbReference type="SUPFAM" id="SSF161098">
    <property type="entry name" value="MetI-like"/>
    <property type="match status" value="2"/>
</dbReference>
<dbReference type="Proteomes" id="UP001305815">
    <property type="component" value="Chromosome"/>
</dbReference>
<evidence type="ECO:0000256" key="5">
    <source>
        <dbReference type="RuleBase" id="RU363032"/>
    </source>
</evidence>
<dbReference type="Pfam" id="PF00528">
    <property type="entry name" value="BPD_transp_1"/>
    <property type="match status" value="2"/>
</dbReference>
<feature type="domain" description="ABC transmembrane type-1" evidence="6">
    <location>
        <begin position="61"/>
        <end position="263"/>
    </location>
</feature>
<dbReference type="PANTHER" id="PTHR43496:SF1">
    <property type="entry name" value="POLYGALACTURONAN_RHAMNOGALACTURONAN TRANSPORT SYSTEM PERMEASE PROTEIN YTEP"/>
    <property type="match status" value="1"/>
</dbReference>
<name>A0ABM8I5C6_9FIRM</name>
<evidence type="ECO:0000313" key="7">
    <source>
        <dbReference type="EMBL" id="BDZ78318.1"/>
    </source>
</evidence>